<gene>
    <name evidence="1" type="ORF">RCOM_1185190</name>
</gene>
<keyword evidence="2" id="KW-1185">Reference proteome</keyword>
<evidence type="ECO:0000313" key="2">
    <source>
        <dbReference type="Proteomes" id="UP000008311"/>
    </source>
</evidence>
<dbReference type="AlphaFoldDB" id="B9SPP0"/>
<organism evidence="1 2">
    <name type="scientific">Ricinus communis</name>
    <name type="common">Castor bean</name>
    <dbReference type="NCBI Taxonomy" id="3988"/>
    <lineage>
        <taxon>Eukaryota</taxon>
        <taxon>Viridiplantae</taxon>
        <taxon>Streptophyta</taxon>
        <taxon>Embryophyta</taxon>
        <taxon>Tracheophyta</taxon>
        <taxon>Spermatophyta</taxon>
        <taxon>Magnoliopsida</taxon>
        <taxon>eudicotyledons</taxon>
        <taxon>Gunneridae</taxon>
        <taxon>Pentapetalae</taxon>
        <taxon>rosids</taxon>
        <taxon>fabids</taxon>
        <taxon>Malpighiales</taxon>
        <taxon>Euphorbiaceae</taxon>
        <taxon>Acalyphoideae</taxon>
        <taxon>Acalypheae</taxon>
        <taxon>Ricinus</taxon>
    </lineage>
</organism>
<sequence>MEYCNEVSIDESVEVGLERVKKHADPNLDHNKGVDQTKWFNKVDLDSKIFNKVSAGCQQDFRKWTVLGDEIEIEENCDNAIP</sequence>
<evidence type="ECO:0000313" key="1">
    <source>
        <dbReference type="EMBL" id="EEF34448.1"/>
    </source>
</evidence>
<dbReference type="InParanoid" id="B9SPP0"/>
<dbReference type="EMBL" id="EQ974071">
    <property type="protein sequence ID" value="EEF34448.1"/>
    <property type="molecule type" value="Genomic_DNA"/>
</dbReference>
<reference evidence="2" key="1">
    <citation type="journal article" date="2010" name="Nat. Biotechnol.">
        <title>Draft genome sequence of the oilseed species Ricinus communis.</title>
        <authorList>
            <person name="Chan A.P."/>
            <person name="Crabtree J."/>
            <person name="Zhao Q."/>
            <person name="Lorenzi H."/>
            <person name="Orvis J."/>
            <person name="Puiu D."/>
            <person name="Melake-Berhan A."/>
            <person name="Jones K.M."/>
            <person name="Redman J."/>
            <person name="Chen G."/>
            <person name="Cahoon E.B."/>
            <person name="Gedil M."/>
            <person name="Stanke M."/>
            <person name="Haas B.J."/>
            <person name="Wortman J.R."/>
            <person name="Fraser-Liggett C.M."/>
            <person name="Ravel J."/>
            <person name="Rabinowicz P.D."/>
        </authorList>
    </citation>
    <scope>NUCLEOTIDE SEQUENCE [LARGE SCALE GENOMIC DNA]</scope>
    <source>
        <strain evidence="2">cv. Hale</strain>
    </source>
</reference>
<accession>B9SPP0</accession>
<name>B9SPP0_RICCO</name>
<protein>
    <submittedName>
        <fullName evidence="1">Uncharacterized protein</fullName>
    </submittedName>
</protein>
<dbReference type="Proteomes" id="UP000008311">
    <property type="component" value="Unassembled WGS sequence"/>
</dbReference>
<proteinExistence type="predicted"/>